<dbReference type="Proteomes" id="UP001221898">
    <property type="component" value="Unassembled WGS sequence"/>
</dbReference>
<proteinExistence type="predicted"/>
<evidence type="ECO:0000313" key="2">
    <source>
        <dbReference type="Proteomes" id="UP001221898"/>
    </source>
</evidence>
<dbReference type="EMBL" id="JAINUG010000250">
    <property type="protein sequence ID" value="KAJ8385440.1"/>
    <property type="molecule type" value="Genomic_DNA"/>
</dbReference>
<comment type="caution">
    <text evidence="1">The sequence shown here is derived from an EMBL/GenBank/DDBJ whole genome shotgun (WGS) entry which is preliminary data.</text>
</comment>
<evidence type="ECO:0000313" key="1">
    <source>
        <dbReference type="EMBL" id="KAJ8385440.1"/>
    </source>
</evidence>
<organism evidence="1 2">
    <name type="scientific">Aldrovandia affinis</name>
    <dbReference type="NCBI Taxonomy" id="143900"/>
    <lineage>
        <taxon>Eukaryota</taxon>
        <taxon>Metazoa</taxon>
        <taxon>Chordata</taxon>
        <taxon>Craniata</taxon>
        <taxon>Vertebrata</taxon>
        <taxon>Euteleostomi</taxon>
        <taxon>Actinopterygii</taxon>
        <taxon>Neopterygii</taxon>
        <taxon>Teleostei</taxon>
        <taxon>Notacanthiformes</taxon>
        <taxon>Halosauridae</taxon>
        <taxon>Aldrovandia</taxon>
    </lineage>
</organism>
<reference evidence="1" key="1">
    <citation type="journal article" date="2023" name="Science">
        <title>Genome structures resolve the early diversification of teleost fishes.</title>
        <authorList>
            <person name="Parey E."/>
            <person name="Louis A."/>
            <person name="Montfort J."/>
            <person name="Bouchez O."/>
            <person name="Roques C."/>
            <person name="Iampietro C."/>
            <person name="Lluch J."/>
            <person name="Castinel A."/>
            <person name="Donnadieu C."/>
            <person name="Desvignes T."/>
            <person name="Floi Bucao C."/>
            <person name="Jouanno E."/>
            <person name="Wen M."/>
            <person name="Mejri S."/>
            <person name="Dirks R."/>
            <person name="Jansen H."/>
            <person name="Henkel C."/>
            <person name="Chen W.J."/>
            <person name="Zahm M."/>
            <person name="Cabau C."/>
            <person name="Klopp C."/>
            <person name="Thompson A.W."/>
            <person name="Robinson-Rechavi M."/>
            <person name="Braasch I."/>
            <person name="Lecointre G."/>
            <person name="Bobe J."/>
            <person name="Postlethwait J.H."/>
            <person name="Berthelot C."/>
            <person name="Roest Crollius H."/>
            <person name="Guiguen Y."/>
        </authorList>
    </citation>
    <scope>NUCLEOTIDE SEQUENCE</scope>
    <source>
        <strain evidence="1">NC1722</strain>
    </source>
</reference>
<accession>A0AAD7W6R0</accession>
<name>A0AAD7W6R0_9TELE</name>
<gene>
    <name evidence="1" type="ORF">AAFF_G00188920</name>
</gene>
<dbReference type="AlphaFoldDB" id="A0AAD7W6R0"/>
<protein>
    <submittedName>
        <fullName evidence="1">Uncharacterized protein</fullName>
    </submittedName>
</protein>
<sequence>MKLLNLKSTEIDLAAPFVGSEATSILDQLGRNHPVVKAFNSKVIQAYTSCVGDLQGPQVESAFNVMSNILQAKAANLSVETYESYQAVKYHLKAMQVSTIQHYTRKTKEP</sequence>
<keyword evidence="2" id="KW-1185">Reference proteome</keyword>